<dbReference type="Proteomes" id="UP000220840">
    <property type="component" value="Unassembled WGS sequence"/>
</dbReference>
<reference evidence="11 13" key="2">
    <citation type="submission" date="2018-06" db="EMBL/GenBank/DDBJ databases">
        <authorList>
            <consortium name="IHU Genomes"/>
        </authorList>
    </citation>
    <scope>NUCLEOTIDE SEQUENCE [LARGE SCALE GENOMIC DNA]</scope>
    <source>
        <strain evidence="11 13">NEC25</strain>
    </source>
</reference>
<dbReference type="EMBL" id="UWJD01000002">
    <property type="protein sequence ID" value="VCT85795.1"/>
    <property type="molecule type" value="Genomic_DNA"/>
</dbReference>
<dbReference type="EMBL" id="PDCJ01000001">
    <property type="protein sequence ID" value="PEG32407.1"/>
    <property type="molecule type" value="Genomic_DNA"/>
</dbReference>
<dbReference type="Gene3D" id="3.40.50.10860">
    <property type="entry name" value="Leucine Dehydrogenase, chain A, domain 1"/>
    <property type="match status" value="1"/>
</dbReference>
<feature type="binding site" evidence="7">
    <location>
        <position position="101"/>
    </location>
    <ligand>
        <name>shikimate</name>
        <dbReference type="ChEBI" id="CHEBI:36208"/>
    </ligand>
</feature>
<keyword evidence="3 7" id="KW-0028">Amino-acid biosynthesis</keyword>
<feature type="active site" description="Proton acceptor" evidence="7">
    <location>
        <position position="65"/>
    </location>
</feature>
<dbReference type="GO" id="GO:0019632">
    <property type="term" value="P:shikimate metabolic process"/>
    <property type="evidence" value="ECO:0007669"/>
    <property type="project" value="InterPro"/>
</dbReference>
<comment type="similarity">
    <text evidence="7">Belongs to the shikimate dehydrogenase family.</text>
</comment>
<dbReference type="SUPFAM" id="SSF51735">
    <property type="entry name" value="NAD(P)-binding Rossmann-fold domains"/>
    <property type="match status" value="1"/>
</dbReference>
<keyword evidence="4 7" id="KW-0521">NADP</keyword>
<dbReference type="EC" id="1.1.1.25" evidence="2 7"/>
<dbReference type="OrthoDB" id="9792692at2"/>
<evidence type="ECO:0000313" key="13">
    <source>
        <dbReference type="Proteomes" id="UP000431451"/>
    </source>
</evidence>
<feature type="binding site" evidence="7">
    <location>
        <position position="240"/>
    </location>
    <ligand>
        <name>shikimate</name>
        <dbReference type="ChEBI" id="CHEBI:36208"/>
    </ligand>
</feature>
<dbReference type="AlphaFoldDB" id="A0A2A7MLL5"/>
<evidence type="ECO:0000256" key="5">
    <source>
        <dbReference type="ARBA" id="ARBA00023002"/>
    </source>
</evidence>
<dbReference type="GO" id="GO:0004764">
    <property type="term" value="F:shikimate 3-dehydrogenase (NADP+) activity"/>
    <property type="evidence" value="ECO:0007669"/>
    <property type="project" value="UniProtKB-UniRule"/>
</dbReference>
<evidence type="ECO:0000313" key="11">
    <source>
        <dbReference type="EMBL" id="VCT85795.1"/>
    </source>
</evidence>
<dbReference type="PANTHER" id="PTHR21089">
    <property type="entry name" value="SHIKIMATE DEHYDROGENASE"/>
    <property type="match status" value="1"/>
</dbReference>
<evidence type="ECO:0000256" key="4">
    <source>
        <dbReference type="ARBA" id="ARBA00022857"/>
    </source>
</evidence>
<comment type="pathway">
    <text evidence="1 7">Metabolic intermediate biosynthesis; chorismate biosynthesis; chorismate from D-erythrose 4-phosphate and phosphoenolpyruvate: step 4/7.</text>
</comment>
<evidence type="ECO:0000256" key="2">
    <source>
        <dbReference type="ARBA" id="ARBA00012962"/>
    </source>
</evidence>
<feature type="binding site" evidence="7">
    <location>
        <position position="77"/>
    </location>
    <ligand>
        <name>NADP(+)</name>
        <dbReference type="ChEBI" id="CHEBI:58349"/>
    </ligand>
</feature>
<reference evidence="9" key="3">
    <citation type="submission" date="2021-10" db="EMBL/GenBank/DDBJ databases">
        <authorList>
            <person name="Mesa V."/>
        </authorList>
    </citation>
    <scope>NUCLEOTIDE SEQUENCE</scope>
    <source>
        <strain evidence="9">CC3_PB</strain>
    </source>
</reference>
<dbReference type="Pfam" id="PF08501">
    <property type="entry name" value="Shikimate_dh_N"/>
    <property type="match status" value="1"/>
</dbReference>
<feature type="binding site" evidence="7">
    <location>
        <position position="210"/>
    </location>
    <ligand>
        <name>NADP(+)</name>
        <dbReference type="ChEBI" id="CHEBI:58349"/>
    </ligand>
</feature>
<organism evidence="10 12">
    <name type="scientific">Clostridium neonatale</name>
    <dbReference type="NCBI Taxonomy" id="137838"/>
    <lineage>
        <taxon>Bacteria</taxon>
        <taxon>Bacillati</taxon>
        <taxon>Bacillota</taxon>
        <taxon>Clostridia</taxon>
        <taxon>Eubacteriales</taxon>
        <taxon>Clostridiaceae</taxon>
        <taxon>Clostridium</taxon>
    </lineage>
</organism>
<comment type="function">
    <text evidence="7">Involved in the biosynthesis of the chorismate, which leads to the biosynthesis of aromatic amino acids. Catalyzes the reversible NADPH linked reduction of 3-dehydroshikimate (DHSA) to yield shikimate (SA).</text>
</comment>
<dbReference type="GO" id="GO:0009423">
    <property type="term" value="P:chorismate biosynthetic process"/>
    <property type="evidence" value="ECO:0007669"/>
    <property type="project" value="UniProtKB-UniRule"/>
</dbReference>
<evidence type="ECO:0000313" key="9">
    <source>
        <dbReference type="EMBL" id="CAG9704791.1"/>
    </source>
</evidence>
<keyword evidence="6 7" id="KW-0057">Aromatic amino acid biosynthesis</keyword>
<dbReference type="Gene3D" id="3.40.50.720">
    <property type="entry name" value="NAD(P)-binding Rossmann-like Domain"/>
    <property type="match status" value="1"/>
</dbReference>
<accession>A0A2A7MLL5</accession>
<dbReference type="GO" id="GO:0005829">
    <property type="term" value="C:cytosol"/>
    <property type="evidence" value="ECO:0007669"/>
    <property type="project" value="TreeGrafter"/>
</dbReference>
<dbReference type="GO" id="GO:0008652">
    <property type="term" value="P:amino acid biosynthetic process"/>
    <property type="evidence" value="ECO:0007669"/>
    <property type="project" value="UniProtKB-KW"/>
</dbReference>
<comment type="catalytic activity">
    <reaction evidence="7">
        <text>shikimate + NADP(+) = 3-dehydroshikimate + NADPH + H(+)</text>
        <dbReference type="Rhea" id="RHEA:17737"/>
        <dbReference type="ChEBI" id="CHEBI:15378"/>
        <dbReference type="ChEBI" id="CHEBI:16630"/>
        <dbReference type="ChEBI" id="CHEBI:36208"/>
        <dbReference type="ChEBI" id="CHEBI:57783"/>
        <dbReference type="ChEBI" id="CHEBI:58349"/>
        <dbReference type="EC" id="1.1.1.25"/>
    </reaction>
</comment>
<dbReference type="InterPro" id="IPR011342">
    <property type="entry name" value="Shikimate_DH"/>
</dbReference>
<name>A0A2A7MLL5_9CLOT</name>
<evidence type="ECO:0000313" key="10">
    <source>
        <dbReference type="EMBL" id="PEG32407.1"/>
    </source>
</evidence>
<dbReference type="GO" id="GO:0009073">
    <property type="term" value="P:aromatic amino acid family biosynthetic process"/>
    <property type="evidence" value="ECO:0007669"/>
    <property type="project" value="UniProtKB-KW"/>
</dbReference>
<dbReference type="UniPathway" id="UPA00053">
    <property type="reaction ID" value="UER00087"/>
</dbReference>
<dbReference type="PANTHER" id="PTHR21089:SF1">
    <property type="entry name" value="BIFUNCTIONAL 3-DEHYDROQUINATE DEHYDRATASE_SHIKIMATE DEHYDROGENASE, CHLOROPLASTIC"/>
    <property type="match status" value="1"/>
</dbReference>
<evidence type="ECO:0000256" key="3">
    <source>
        <dbReference type="ARBA" id="ARBA00022605"/>
    </source>
</evidence>
<gene>
    <name evidence="7 10" type="primary">aroE</name>
    <name evidence="9" type="ORF">CNEO_41473</name>
    <name evidence="11" type="ORF">CNEONATNEC25_03398</name>
    <name evidence="10" type="ORF">CQ394_12160</name>
</gene>
<dbReference type="SUPFAM" id="SSF53223">
    <property type="entry name" value="Aminoacid dehydrogenase-like, N-terminal domain"/>
    <property type="match status" value="1"/>
</dbReference>
<evidence type="ECO:0000256" key="1">
    <source>
        <dbReference type="ARBA" id="ARBA00004871"/>
    </source>
</evidence>
<feature type="binding site" evidence="7">
    <location>
        <position position="86"/>
    </location>
    <ligand>
        <name>shikimate</name>
        <dbReference type="ChEBI" id="CHEBI:36208"/>
    </ligand>
</feature>
<dbReference type="RefSeq" id="WP_058296550.1">
    <property type="nucleotide sequence ID" value="NZ_CAKJVD010000083.1"/>
</dbReference>
<feature type="binding site" evidence="7">
    <location>
        <begin position="14"/>
        <end position="16"/>
    </location>
    <ligand>
        <name>shikimate</name>
        <dbReference type="ChEBI" id="CHEBI:36208"/>
    </ligand>
</feature>
<dbReference type="HAMAP" id="MF_00222">
    <property type="entry name" value="Shikimate_DH_AroE"/>
    <property type="match status" value="1"/>
</dbReference>
<proteinExistence type="inferred from homology"/>
<dbReference type="Proteomes" id="UP000431451">
    <property type="component" value="Unassembled WGS sequence"/>
</dbReference>
<dbReference type="STRING" id="137838.GCA_001458595_03923"/>
<dbReference type="InterPro" id="IPR022893">
    <property type="entry name" value="Shikimate_DH_fam"/>
</dbReference>
<reference evidence="10 12" key="1">
    <citation type="submission" date="2017-10" db="EMBL/GenBank/DDBJ databases">
        <title>Effective Description of Clostridium neonatale sp. nov. linked to necrotizing enterocolitis in neonates and a clarification of species assignable to the genus Clostridium (Prazmowski 1880) emend. Lawson and Rainey 2016.</title>
        <authorList>
            <person name="Bernard K."/>
            <person name="Burdz T."/>
            <person name="Wiebe D."/>
            <person name="Balcewich B."/>
            <person name="Alfa M."/>
            <person name="Bernier A.-M."/>
        </authorList>
    </citation>
    <scope>NUCLEOTIDE SEQUENCE [LARGE SCALE GENOMIC DNA]</scope>
    <source>
        <strain evidence="10 12">LCDC99A005</strain>
    </source>
</reference>
<feature type="domain" description="Shikimate dehydrogenase substrate binding N-terminal" evidence="8">
    <location>
        <begin position="6"/>
        <end position="88"/>
    </location>
</feature>
<keyword evidence="12" id="KW-1185">Reference proteome</keyword>
<feature type="binding site" evidence="7">
    <location>
        <position position="212"/>
    </location>
    <ligand>
        <name>shikimate</name>
        <dbReference type="ChEBI" id="CHEBI:36208"/>
    </ligand>
</feature>
<evidence type="ECO:0000313" key="12">
    <source>
        <dbReference type="Proteomes" id="UP000220840"/>
    </source>
</evidence>
<keyword evidence="5 7" id="KW-0560">Oxidoreductase</keyword>
<comment type="caution">
    <text evidence="7">Lacks conserved residue(s) required for the propagation of feature annotation.</text>
</comment>
<evidence type="ECO:0000256" key="6">
    <source>
        <dbReference type="ARBA" id="ARBA00023141"/>
    </source>
</evidence>
<comment type="subunit">
    <text evidence="7">Homodimer.</text>
</comment>
<dbReference type="InterPro" id="IPR013708">
    <property type="entry name" value="Shikimate_DH-bd_N"/>
</dbReference>
<dbReference type="InterPro" id="IPR046346">
    <property type="entry name" value="Aminoacid_DH-like_N_sf"/>
</dbReference>
<dbReference type="EMBL" id="CAKJVE010000004">
    <property type="protein sequence ID" value="CAG9704791.1"/>
    <property type="molecule type" value="Genomic_DNA"/>
</dbReference>
<dbReference type="InterPro" id="IPR036291">
    <property type="entry name" value="NAD(P)-bd_dom_sf"/>
</dbReference>
<sequence>MEFYGLLGEKLGHSVSPEIHHKVFSIMNIEGAYKKFEVSKEDLGKVADSIKTLKIKGVNVTIPYKRDIMPYLDFIADEAKKIDAVNTILLKDNKLYGYNTDYYGFGTIINRNKVETNDKVAMVLGTGGASKAVVTYLLDNNVSKLYLVSRSKNVVSSYDDSRVEYITYEEIKHVKGDIIVNTTPVGMYPNIDASPVSEDIIDNFKVLIDIIYNPRKTKFLEIGENLNKKICGGLEMLVGQAIKSEEFWQDRKIDDKVLDEVYSYIDTVL</sequence>
<protein>
    <recommendedName>
        <fullName evidence="2 7">Shikimate dehydrogenase (NADP(+))</fullName>
        <shortName evidence="7">SDH</shortName>
        <ecNumber evidence="2 7">1.1.1.25</ecNumber>
    </recommendedName>
</protein>
<feature type="binding site" evidence="7">
    <location>
        <position position="233"/>
    </location>
    <ligand>
        <name>NADP(+)</name>
        <dbReference type="ChEBI" id="CHEBI:58349"/>
    </ligand>
</feature>
<evidence type="ECO:0000256" key="7">
    <source>
        <dbReference type="HAMAP-Rule" id="MF_00222"/>
    </source>
</evidence>
<evidence type="ECO:0000259" key="8">
    <source>
        <dbReference type="Pfam" id="PF08501"/>
    </source>
</evidence>
<dbReference type="GO" id="GO:0050661">
    <property type="term" value="F:NADP binding"/>
    <property type="evidence" value="ECO:0007669"/>
    <property type="project" value="InterPro"/>
</dbReference>
<feature type="binding site" evidence="7">
    <location>
        <position position="61"/>
    </location>
    <ligand>
        <name>shikimate</name>
        <dbReference type="ChEBI" id="CHEBI:36208"/>
    </ligand>
</feature>
<dbReference type="NCBIfam" id="TIGR00507">
    <property type="entry name" value="aroE"/>
    <property type="match status" value="1"/>
</dbReference>
<dbReference type="CDD" id="cd01065">
    <property type="entry name" value="NAD_bind_Shikimate_DH"/>
    <property type="match status" value="1"/>
</dbReference>
<dbReference type="Proteomes" id="UP000789738">
    <property type="component" value="Unassembled WGS sequence"/>
</dbReference>